<dbReference type="AlphaFoldDB" id="A0A6C0JCX0"/>
<sequence>MEFQYITNPQTGRKVNVNTRLGQQIVNNYLSLQSGGAGGCKFNPSTQRCSKTGTQNPRWCMKNPVSGRCKKSPSGNRNAPKSHRSKAKSSPLPPGIHEVTISKVTSGEAKELAKVIADHVNGPFVLLNMAKTYLEGTPIASGNKVVFRIRIEDPDYGVDYFMEQIVDEDNVSVGPEQDLWFNTVSRHNVSVRS</sequence>
<evidence type="ECO:0000256" key="1">
    <source>
        <dbReference type="SAM" id="MobiDB-lite"/>
    </source>
</evidence>
<reference evidence="2" key="1">
    <citation type="journal article" date="2020" name="Nature">
        <title>Giant virus diversity and host interactions through global metagenomics.</title>
        <authorList>
            <person name="Schulz F."/>
            <person name="Roux S."/>
            <person name="Paez-Espino D."/>
            <person name="Jungbluth S."/>
            <person name="Walsh D.A."/>
            <person name="Denef V.J."/>
            <person name="McMahon K.D."/>
            <person name="Konstantinidis K.T."/>
            <person name="Eloe-Fadrosh E.A."/>
            <person name="Kyrpides N.C."/>
            <person name="Woyke T."/>
        </authorList>
    </citation>
    <scope>NUCLEOTIDE SEQUENCE</scope>
    <source>
        <strain evidence="2">GVMAG-M-3300026093-6</strain>
    </source>
</reference>
<name>A0A6C0JCX0_9ZZZZ</name>
<organism evidence="2">
    <name type="scientific">viral metagenome</name>
    <dbReference type="NCBI Taxonomy" id="1070528"/>
    <lineage>
        <taxon>unclassified sequences</taxon>
        <taxon>metagenomes</taxon>
        <taxon>organismal metagenomes</taxon>
    </lineage>
</organism>
<accession>A0A6C0JCX0</accession>
<dbReference type="EMBL" id="MN740382">
    <property type="protein sequence ID" value="QHU03459.1"/>
    <property type="molecule type" value="Genomic_DNA"/>
</dbReference>
<evidence type="ECO:0000313" key="2">
    <source>
        <dbReference type="EMBL" id="QHU03459.1"/>
    </source>
</evidence>
<protein>
    <submittedName>
        <fullName evidence="2">Uncharacterized protein</fullName>
    </submittedName>
</protein>
<feature type="region of interest" description="Disordered" evidence="1">
    <location>
        <begin position="60"/>
        <end position="96"/>
    </location>
</feature>
<proteinExistence type="predicted"/>